<dbReference type="PANTHER" id="PTHR43734">
    <property type="entry name" value="PHYTOENE DESATURASE"/>
    <property type="match status" value="1"/>
</dbReference>
<evidence type="ECO:0000256" key="2">
    <source>
        <dbReference type="ARBA" id="ARBA00022746"/>
    </source>
</evidence>
<keyword evidence="3 4" id="KW-0560">Oxidoreductase</keyword>
<evidence type="ECO:0000256" key="4">
    <source>
        <dbReference type="RuleBase" id="RU362075"/>
    </source>
</evidence>
<dbReference type="InterPro" id="IPR014105">
    <property type="entry name" value="Carotenoid/retinoid_OxRdtase"/>
</dbReference>
<gene>
    <name evidence="6" type="ORF">LX13_002806</name>
</gene>
<dbReference type="SUPFAM" id="SSF51905">
    <property type="entry name" value="FAD/NAD(P)-binding domain"/>
    <property type="match status" value="1"/>
</dbReference>
<dbReference type="InterPro" id="IPR002937">
    <property type="entry name" value="Amino_oxidase"/>
</dbReference>
<reference evidence="6 7" key="1">
    <citation type="submission" date="2022-06" db="EMBL/GenBank/DDBJ databases">
        <title>Genomic Encyclopedia of Archaeal and Bacterial Type Strains, Phase II (KMG-II): from individual species to whole genera.</title>
        <authorList>
            <person name="Goeker M."/>
        </authorList>
    </citation>
    <scope>NUCLEOTIDE SEQUENCE [LARGE SCALE GENOMIC DNA]</scope>
    <source>
        <strain evidence="6 7">DSM 44693</strain>
    </source>
</reference>
<evidence type="ECO:0000256" key="1">
    <source>
        <dbReference type="ARBA" id="ARBA00004829"/>
    </source>
</evidence>
<sequence length="518" mass="55478">MSRGEARAGVRQITGPTDHVVVIGAGLSGLAAALYLRGEGHQVTVVEAQRTPGGRVRTESMGGHLFDTGASVLTMPSLIEAPMAAVGISAASTRAMLDLTPLDPTYHLRYADGTDFAVDRDTDALASSIGSVFGPAQEQGYRRLRTWLERLYDVEFDDFIDRNFDRLTDFVDNSEMRTRVGQLVRMGAVRHLTPAIARFISDTRLQRAFTFQALYAGVPPSRALAIYAVISQMDIGMGVWYPRGGMGRIGAVMAQAFTTAGGTILYGHPARRIEFDRSSPGLPRAVAVQTDGCEINCDAVIVTTDTPVTAELLKDMPATRSRRRTRHSPSAVVTHLTVPAEVGAAWPGGHHTIDFGEAWEETFRELTARSGRLMSDPSLLLNRPGLTDPDHFIVDGRESVTVLAPCPNLDSADLPWDALARPYVAEVLSVLESRGYRGIAETARIERIDHPGVWAASGMSAGTPFAAAHTLGQTGPLRATNLWSGAANVVFAGSSTVPGVGIPPVLVSGRLAAERITG</sequence>
<name>A0ABT1HFG8_9NOCA</name>
<dbReference type="NCBIfam" id="TIGR02734">
    <property type="entry name" value="crtI_fam"/>
    <property type="match status" value="1"/>
</dbReference>
<keyword evidence="2 4" id="KW-0125">Carotenoid biosynthesis</keyword>
<comment type="caution">
    <text evidence="6">The sequence shown here is derived from an EMBL/GenBank/DDBJ whole genome shotgun (WGS) entry which is preliminary data.</text>
</comment>
<feature type="domain" description="Amine oxidase" evidence="5">
    <location>
        <begin position="27"/>
        <end position="516"/>
    </location>
</feature>
<dbReference type="InterPro" id="IPR036188">
    <property type="entry name" value="FAD/NAD-bd_sf"/>
</dbReference>
<comment type="similarity">
    <text evidence="4">Belongs to the carotenoid/retinoid oxidoreductase family.</text>
</comment>
<protein>
    <submittedName>
        <fullName evidence="6">Phytoene desaturase</fullName>
    </submittedName>
</protein>
<dbReference type="RefSeq" id="WP_253661975.1">
    <property type="nucleotide sequence ID" value="NZ_BAAAJQ010000001.1"/>
</dbReference>
<evidence type="ECO:0000313" key="6">
    <source>
        <dbReference type="EMBL" id="MCP2176978.1"/>
    </source>
</evidence>
<dbReference type="Gene3D" id="3.50.50.60">
    <property type="entry name" value="FAD/NAD(P)-binding domain"/>
    <property type="match status" value="2"/>
</dbReference>
<dbReference type="Proteomes" id="UP001206895">
    <property type="component" value="Unassembled WGS sequence"/>
</dbReference>
<dbReference type="Pfam" id="PF01593">
    <property type="entry name" value="Amino_oxidase"/>
    <property type="match status" value="1"/>
</dbReference>
<evidence type="ECO:0000259" key="5">
    <source>
        <dbReference type="Pfam" id="PF01593"/>
    </source>
</evidence>
<organism evidence="6 7">
    <name type="scientific">Williamsia maris</name>
    <dbReference type="NCBI Taxonomy" id="72806"/>
    <lineage>
        <taxon>Bacteria</taxon>
        <taxon>Bacillati</taxon>
        <taxon>Actinomycetota</taxon>
        <taxon>Actinomycetes</taxon>
        <taxon>Mycobacteriales</taxon>
        <taxon>Nocardiaceae</taxon>
        <taxon>Williamsia</taxon>
    </lineage>
</organism>
<dbReference type="EMBL" id="JAMTCJ010000003">
    <property type="protein sequence ID" value="MCP2176978.1"/>
    <property type="molecule type" value="Genomic_DNA"/>
</dbReference>
<keyword evidence="7" id="KW-1185">Reference proteome</keyword>
<evidence type="ECO:0000313" key="7">
    <source>
        <dbReference type="Proteomes" id="UP001206895"/>
    </source>
</evidence>
<comment type="pathway">
    <text evidence="1 4">Carotenoid biosynthesis.</text>
</comment>
<dbReference type="PANTHER" id="PTHR43734:SF1">
    <property type="entry name" value="PHYTOENE DESATURASE"/>
    <property type="match status" value="1"/>
</dbReference>
<evidence type="ECO:0000256" key="3">
    <source>
        <dbReference type="ARBA" id="ARBA00023002"/>
    </source>
</evidence>
<proteinExistence type="inferred from homology"/>
<accession>A0ABT1HFG8</accession>